<dbReference type="AlphaFoldDB" id="A0A0N7LRX6"/>
<organism evidence="2 3">
    <name type="scientific">Shimia marina</name>
    <dbReference type="NCBI Taxonomy" id="321267"/>
    <lineage>
        <taxon>Bacteria</taxon>
        <taxon>Pseudomonadati</taxon>
        <taxon>Pseudomonadota</taxon>
        <taxon>Alphaproteobacteria</taxon>
        <taxon>Rhodobacterales</taxon>
        <taxon>Roseobacteraceae</taxon>
    </lineage>
</organism>
<evidence type="ECO:0000313" key="2">
    <source>
        <dbReference type="EMBL" id="CUH52044.1"/>
    </source>
</evidence>
<dbReference type="GO" id="GO:0004316">
    <property type="term" value="F:3-oxoacyl-[acyl-carrier-protein] reductase (NADPH) activity"/>
    <property type="evidence" value="ECO:0007669"/>
    <property type="project" value="UniProtKB-EC"/>
</dbReference>
<dbReference type="InterPro" id="IPR036291">
    <property type="entry name" value="NAD(P)-bd_dom_sf"/>
</dbReference>
<dbReference type="OrthoDB" id="9796652at2"/>
<dbReference type="InterPro" id="IPR020904">
    <property type="entry name" value="Sc_DH/Rdtase_CS"/>
</dbReference>
<dbReference type="Proteomes" id="UP000054823">
    <property type="component" value="Unassembled WGS sequence"/>
</dbReference>
<keyword evidence="2" id="KW-0560">Oxidoreductase</keyword>
<accession>A0A0N7LRX6</accession>
<evidence type="ECO:0000256" key="1">
    <source>
        <dbReference type="ARBA" id="ARBA00006484"/>
    </source>
</evidence>
<dbReference type="STRING" id="321267.SHM7688_01484"/>
<dbReference type="NCBIfam" id="NF009386">
    <property type="entry name" value="PRK12745.1"/>
    <property type="match status" value="1"/>
</dbReference>
<sequence length="252" mass="26337">MSGVALITGGQQGIGLGIAKALKEAGFSIAIASLPERDAPVVQQAIKVLGGDAAYFCHDVREVAAAPVLLDQVEAALGPVTTLVNNAGVGAPVRGDLLDLKPENWDFVQNVNLRGAFFLTQEVARRMLAQESAAYRSISFVTSVSATMASPERAEYCVSKAGAAMMTQLFALRLAAANIGVFELRPGVIATEMTAGVKETYDARIAEGLVPAGRWGQPEDIGQMMVPLAQGQMAYCSGSVIRADGGLSIARL</sequence>
<dbReference type="Pfam" id="PF13561">
    <property type="entry name" value="adh_short_C2"/>
    <property type="match status" value="1"/>
</dbReference>
<gene>
    <name evidence="2" type="primary">fabG_3</name>
    <name evidence="2" type="ORF">SHM7688_01484</name>
</gene>
<evidence type="ECO:0000313" key="3">
    <source>
        <dbReference type="Proteomes" id="UP000054823"/>
    </source>
</evidence>
<dbReference type="GO" id="GO:0030497">
    <property type="term" value="P:fatty acid elongation"/>
    <property type="evidence" value="ECO:0007669"/>
    <property type="project" value="TreeGrafter"/>
</dbReference>
<protein>
    <submittedName>
        <fullName evidence="2">3-oxoacyl-[acyl-carrier-protein] reductase FabG</fullName>
        <ecNumber evidence="2">1.1.1.100</ecNumber>
    </submittedName>
</protein>
<comment type="similarity">
    <text evidence="1">Belongs to the short-chain dehydrogenases/reductases (SDR) family.</text>
</comment>
<name>A0A0N7LRX6_9RHOB</name>
<proteinExistence type="inferred from homology"/>
<dbReference type="Gene3D" id="3.40.50.720">
    <property type="entry name" value="NAD(P)-binding Rossmann-like Domain"/>
    <property type="match status" value="1"/>
</dbReference>
<dbReference type="PANTHER" id="PTHR42760:SF40">
    <property type="entry name" value="3-OXOACYL-[ACYL-CARRIER-PROTEIN] REDUCTASE, CHLOROPLASTIC"/>
    <property type="match status" value="1"/>
</dbReference>
<dbReference type="PANTHER" id="PTHR42760">
    <property type="entry name" value="SHORT-CHAIN DEHYDROGENASES/REDUCTASES FAMILY MEMBER"/>
    <property type="match status" value="1"/>
</dbReference>
<dbReference type="EC" id="1.1.1.100" evidence="2"/>
<dbReference type="InterPro" id="IPR002347">
    <property type="entry name" value="SDR_fam"/>
</dbReference>
<dbReference type="RefSeq" id="WP_058239275.1">
    <property type="nucleotide sequence ID" value="NZ_CYPW01000011.1"/>
</dbReference>
<dbReference type="SUPFAM" id="SSF51735">
    <property type="entry name" value="NAD(P)-binding Rossmann-fold domains"/>
    <property type="match status" value="1"/>
</dbReference>
<keyword evidence="3" id="KW-1185">Reference proteome</keyword>
<dbReference type="PRINTS" id="PR00081">
    <property type="entry name" value="GDHRDH"/>
</dbReference>
<dbReference type="PROSITE" id="PS00061">
    <property type="entry name" value="ADH_SHORT"/>
    <property type="match status" value="1"/>
</dbReference>
<dbReference type="EMBL" id="CYPW01000011">
    <property type="protein sequence ID" value="CUH52044.1"/>
    <property type="molecule type" value="Genomic_DNA"/>
</dbReference>
<reference evidence="2 3" key="1">
    <citation type="submission" date="2015-09" db="EMBL/GenBank/DDBJ databases">
        <authorList>
            <consortium name="Swine Surveillance"/>
        </authorList>
    </citation>
    <scope>NUCLEOTIDE SEQUENCE [LARGE SCALE GENOMIC DNA]</scope>
    <source>
        <strain evidence="2 3">CECT 7688</strain>
    </source>
</reference>